<keyword evidence="1" id="KW-0808">Transferase</keyword>
<dbReference type="InterPro" id="IPR050483">
    <property type="entry name" value="CoA-transferase_III_domain"/>
</dbReference>
<dbReference type="eggNOG" id="COG1804">
    <property type="taxonomic scope" value="Bacteria"/>
</dbReference>
<dbReference type="Gene3D" id="3.40.50.10540">
    <property type="entry name" value="Crotonobetainyl-coa:carnitine coa-transferase, domain 1"/>
    <property type="match status" value="1"/>
</dbReference>
<sequence>MSDKPVMLEGIRVVDLTTVVFGPYATQILADLGADVIKVESPGIGDAFRWSAKPAVTPGMAPAWMALNRGKKSAALDLKAEADRSVMLDLLREADVFVVNVRGKALERIGLDYDSLKAINPSLIYVHCVGFGQDGPYADLQAYDDVIQAATGTTTLLPRVDGNPHPRYLPSLIADKVAGLHATYAALAAIVHKQRTGEGQLVEVPMFEAFSSFMLLEHLGGLTFDPPNAPEGYFRQIDPDRQPFPTADGYVSIVAYTDDAWQRIFTLLDQPDFLKQDHLATPQQRYVAQAELYQAIARFTPLLTTSEIVSRCHAVQIPAQAVRDLADVMKDPHLQAVNFFRRRVHPVEGAYFEQAAPVKFGAAEDGERLSPPLGGEHTEELRARGWNAFG</sequence>
<dbReference type="SUPFAM" id="SSF89796">
    <property type="entry name" value="CoA-transferase family III (CaiB/BaiF)"/>
    <property type="match status" value="1"/>
</dbReference>
<dbReference type="RefSeq" id="WP_011446143.1">
    <property type="nucleotide sequence ID" value="NC_007794.1"/>
</dbReference>
<dbReference type="InterPro" id="IPR023606">
    <property type="entry name" value="CoA-Trfase_III_dom_1_sf"/>
</dbReference>
<dbReference type="KEGG" id="nar:Saro_2501"/>
<name>Q2G5D6_NOVAD</name>
<organism evidence="2 3">
    <name type="scientific">Novosphingobium aromaticivorans (strain ATCC 700278 / DSM 12444 / CCUG 56034 / CIP 105152 / NBRC 16084 / F199)</name>
    <dbReference type="NCBI Taxonomy" id="279238"/>
    <lineage>
        <taxon>Bacteria</taxon>
        <taxon>Pseudomonadati</taxon>
        <taxon>Pseudomonadota</taxon>
        <taxon>Alphaproteobacteria</taxon>
        <taxon>Sphingomonadales</taxon>
        <taxon>Sphingomonadaceae</taxon>
        <taxon>Novosphingobium</taxon>
    </lineage>
</organism>
<dbReference type="EMBL" id="CP000248">
    <property type="protein sequence ID" value="ABD26937.1"/>
    <property type="molecule type" value="Genomic_DNA"/>
</dbReference>
<dbReference type="Gene3D" id="3.30.1540.10">
    <property type="entry name" value="formyl-coa transferase, domain 3"/>
    <property type="match status" value="1"/>
</dbReference>
<dbReference type="STRING" id="279238.Saro_2501"/>
<dbReference type="InterPro" id="IPR044855">
    <property type="entry name" value="CoA-Trfase_III_dom3_sf"/>
</dbReference>
<protein>
    <submittedName>
        <fullName evidence="2">L-carnitine dehydratase/bile acid-inducible protein F</fullName>
    </submittedName>
</protein>
<keyword evidence="3" id="KW-1185">Reference proteome</keyword>
<dbReference type="InterPro" id="IPR003673">
    <property type="entry name" value="CoA-Trfase_fam_III"/>
</dbReference>
<accession>Q2G5D6</accession>
<gene>
    <name evidence="2" type="ordered locus">Saro_2501</name>
</gene>
<dbReference type="AlphaFoldDB" id="Q2G5D6"/>
<dbReference type="HOGENOM" id="CLU_033975_2_1_5"/>
<dbReference type="PANTHER" id="PTHR48207:SF4">
    <property type="entry name" value="BLL6097 PROTEIN"/>
    <property type="match status" value="1"/>
</dbReference>
<reference evidence="3" key="1">
    <citation type="submission" date="2006-01" db="EMBL/GenBank/DDBJ databases">
        <title>Complete sequence of Novosphingobium aromaticivorans DSM 12444.</title>
        <authorList>
            <consortium name="US DOE Joint Genome Institute"/>
            <person name="Copeland A."/>
            <person name="Lucas S."/>
            <person name="Lapidus A."/>
            <person name="Barry K."/>
            <person name="Detter J.C."/>
            <person name="Glavina T."/>
            <person name="Hammon N."/>
            <person name="Israni S."/>
            <person name="Pitluck S."/>
            <person name="Chain P."/>
            <person name="Malfatti S."/>
            <person name="Shin M."/>
            <person name="Vergez L."/>
            <person name="Schmutz J."/>
            <person name="Larimer F."/>
            <person name="Land M."/>
            <person name="Kyrpides N."/>
            <person name="Ivanova N."/>
            <person name="Fredrickson J."/>
            <person name="Balkwill D."/>
            <person name="Romine M.F."/>
            <person name="Richardson P."/>
        </authorList>
    </citation>
    <scope>NUCLEOTIDE SEQUENCE [LARGE SCALE GENOMIC DNA]</scope>
    <source>
        <strain evidence="3">ATCC 700278 / DSM 12444 / CCUG 56034 / CIP 105152 / NBRC 16084 / F199</strain>
    </source>
</reference>
<dbReference type="PANTHER" id="PTHR48207">
    <property type="entry name" value="SUCCINATE--HYDROXYMETHYLGLUTARATE COA-TRANSFERASE"/>
    <property type="match status" value="1"/>
</dbReference>
<evidence type="ECO:0000313" key="2">
    <source>
        <dbReference type="EMBL" id="ABD26937.1"/>
    </source>
</evidence>
<proteinExistence type="predicted"/>
<dbReference type="GO" id="GO:0008410">
    <property type="term" value="F:CoA-transferase activity"/>
    <property type="evidence" value="ECO:0007669"/>
    <property type="project" value="TreeGrafter"/>
</dbReference>
<evidence type="ECO:0000256" key="1">
    <source>
        <dbReference type="ARBA" id="ARBA00022679"/>
    </source>
</evidence>
<dbReference type="Pfam" id="PF02515">
    <property type="entry name" value="CoA_transf_3"/>
    <property type="match status" value="1"/>
</dbReference>
<dbReference type="Proteomes" id="UP000009134">
    <property type="component" value="Chromosome"/>
</dbReference>
<evidence type="ECO:0000313" key="3">
    <source>
        <dbReference type="Proteomes" id="UP000009134"/>
    </source>
</evidence>